<dbReference type="GO" id="GO:0005634">
    <property type="term" value="C:nucleus"/>
    <property type="evidence" value="ECO:0007669"/>
    <property type="project" value="TreeGrafter"/>
</dbReference>
<dbReference type="InterPro" id="IPR039161">
    <property type="entry name" value="C19orf47-like"/>
</dbReference>
<dbReference type="PROSITE" id="PS50105">
    <property type="entry name" value="SAM_DOMAIN"/>
    <property type="match status" value="1"/>
</dbReference>
<dbReference type="SUPFAM" id="SSF47769">
    <property type="entry name" value="SAM/Pointed domain"/>
    <property type="match status" value="1"/>
</dbReference>
<dbReference type="Proteomes" id="UP000822476">
    <property type="component" value="Unassembled WGS sequence"/>
</dbReference>
<feature type="domain" description="SAM" evidence="2">
    <location>
        <begin position="1"/>
        <end position="70"/>
    </location>
</feature>
<evidence type="ECO:0000313" key="3">
    <source>
        <dbReference type="EMBL" id="KAF7262708.1"/>
    </source>
</evidence>
<dbReference type="Gene3D" id="1.10.150.50">
    <property type="entry name" value="Transcription Factor, Ets-1"/>
    <property type="match status" value="1"/>
</dbReference>
<dbReference type="OrthoDB" id="10067653at2759"/>
<feature type="compositionally biased region" description="Polar residues" evidence="1">
    <location>
        <begin position="265"/>
        <end position="281"/>
    </location>
</feature>
<feature type="region of interest" description="Disordered" evidence="1">
    <location>
        <begin position="85"/>
        <end position="127"/>
    </location>
</feature>
<name>A0A8S9ZCM4_9TREM</name>
<organism evidence="3 4">
    <name type="scientific">Paragonimus skrjabini miyazakii</name>
    <dbReference type="NCBI Taxonomy" id="59628"/>
    <lineage>
        <taxon>Eukaryota</taxon>
        <taxon>Metazoa</taxon>
        <taxon>Spiralia</taxon>
        <taxon>Lophotrochozoa</taxon>
        <taxon>Platyhelminthes</taxon>
        <taxon>Trematoda</taxon>
        <taxon>Digenea</taxon>
        <taxon>Plagiorchiida</taxon>
        <taxon>Troglotremata</taxon>
        <taxon>Troglotrematidae</taxon>
        <taxon>Paragonimus</taxon>
    </lineage>
</organism>
<evidence type="ECO:0000259" key="2">
    <source>
        <dbReference type="PROSITE" id="PS50105"/>
    </source>
</evidence>
<dbReference type="PANTHER" id="PTHR21359:SF1">
    <property type="entry name" value="DUF5577 DOMAIN-CONTAINING PROTEIN"/>
    <property type="match status" value="1"/>
</dbReference>
<dbReference type="InterPro" id="IPR013761">
    <property type="entry name" value="SAM/pointed_sf"/>
</dbReference>
<feature type="region of interest" description="Disordered" evidence="1">
    <location>
        <begin position="335"/>
        <end position="357"/>
    </location>
</feature>
<evidence type="ECO:0000256" key="1">
    <source>
        <dbReference type="SAM" id="MobiDB-lite"/>
    </source>
</evidence>
<dbReference type="InterPro" id="IPR001660">
    <property type="entry name" value="SAM"/>
</dbReference>
<sequence length="412" mass="44970">MRDLCGWVDFFASAGVPPMVRKTYAQIFVDHRITDTVVADLDKEHLKDMGITVVGDVIAILKQCKKVGHEDPSIVFPTVSSTTSKMEARNKPAGPVVTEQPPVQSLRRQFPPPPRRLPPAEEGGYIVKHPAGTTAKTRRILASLKQRATSTIQIKQAVKGPRKTTLSVPKPNIVRAVKAFDDSDMDESDGYRVIISKKFDDVTPSGSVFARLGALTEASSCPPDRSLGNLMASKRLIERNIPAESSWSPQKSIPWSVTPNVSLHPTSTGMTRSNVSSTTTVLPRPVRSSVKRQANDSVFSRLSGQTVSDVSATIIRRGLPESRDSPLSYAGVFKYPRIQPPSTSSDKKANSVRAKSASYTEGVLSSSLIARKPRRDIPVKRRLGRRVVPANKFTRTESSVHSRLGGTSAVRL</sequence>
<dbReference type="AlphaFoldDB" id="A0A8S9ZCM4"/>
<comment type="caution">
    <text evidence="3">The sequence shown here is derived from an EMBL/GenBank/DDBJ whole genome shotgun (WGS) entry which is preliminary data.</text>
</comment>
<reference evidence="3" key="1">
    <citation type="submission" date="2019-07" db="EMBL/GenBank/DDBJ databases">
        <title>Annotation for the trematode Paragonimus miyazaki's.</title>
        <authorList>
            <person name="Choi Y.-J."/>
        </authorList>
    </citation>
    <scope>NUCLEOTIDE SEQUENCE</scope>
    <source>
        <strain evidence="3">Japan</strain>
    </source>
</reference>
<feature type="region of interest" description="Disordered" evidence="1">
    <location>
        <begin position="265"/>
        <end position="293"/>
    </location>
</feature>
<protein>
    <recommendedName>
        <fullName evidence="2">SAM domain-containing protein</fullName>
    </recommendedName>
</protein>
<proteinExistence type="predicted"/>
<accession>A0A8S9ZCM4</accession>
<dbReference type="Pfam" id="PF18017">
    <property type="entry name" value="SAM_4"/>
    <property type="match status" value="1"/>
</dbReference>
<evidence type="ECO:0000313" key="4">
    <source>
        <dbReference type="Proteomes" id="UP000822476"/>
    </source>
</evidence>
<dbReference type="EMBL" id="JTDE01000004">
    <property type="protein sequence ID" value="KAF7262708.1"/>
    <property type="molecule type" value="Genomic_DNA"/>
</dbReference>
<keyword evidence="4" id="KW-1185">Reference proteome</keyword>
<gene>
    <name evidence="3" type="ORF">EG68_00028</name>
</gene>
<dbReference type="PANTHER" id="PTHR21359">
    <property type="entry name" value="DUF5577 DOMAIN-CONTAINING PROTEIN"/>
    <property type="match status" value="1"/>
</dbReference>